<dbReference type="PANTHER" id="PTHR11690:SF300">
    <property type="entry name" value="PICKPOCKET PROTEIN 19"/>
    <property type="match status" value="1"/>
</dbReference>
<evidence type="ECO:0000256" key="10">
    <source>
        <dbReference type="ARBA" id="ARBA00023303"/>
    </source>
</evidence>
<comment type="subcellular location">
    <subcellularLocation>
        <location evidence="1">Membrane</location>
        <topology evidence="1">Multi-pass membrane protein</topology>
    </subcellularLocation>
</comment>
<keyword evidence="5 12" id="KW-1133">Transmembrane helix</keyword>
<evidence type="ECO:0000256" key="13">
    <source>
        <dbReference type="SAM" id="SignalP"/>
    </source>
</evidence>
<keyword evidence="16" id="KW-1185">Reference proteome</keyword>
<evidence type="ECO:0000256" key="4">
    <source>
        <dbReference type="ARBA" id="ARBA00022692"/>
    </source>
</evidence>
<evidence type="ECO:0000256" key="9">
    <source>
        <dbReference type="ARBA" id="ARBA00023201"/>
    </source>
</evidence>
<keyword evidence="7 11" id="KW-0406">Ion transport</keyword>
<dbReference type="InterPro" id="IPR001873">
    <property type="entry name" value="ENaC"/>
</dbReference>
<reference evidence="15" key="1">
    <citation type="submission" date="2021-02" db="EMBL/GenBank/DDBJ databases">
        <authorList>
            <person name="Nowell W R."/>
        </authorList>
    </citation>
    <scope>NUCLEOTIDE SEQUENCE</scope>
</reference>
<dbReference type="GO" id="GO:0005886">
    <property type="term" value="C:plasma membrane"/>
    <property type="evidence" value="ECO:0007669"/>
    <property type="project" value="TreeGrafter"/>
</dbReference>
<name>A0A814YGW4_9BILA</name>
<keyword evidence="2 11" id="KW-0813">Transport</keyword>
<dbReference type="GO" id="GO:0015280">
    <property type="term" value="F:ligand-gated sodium channel activity"/>
    <property type="evidence" value="ECO:0007669"/>
    <property type="project" value="TreeGrafter"/>
</dbReference>
<evidence type="ECO:0000256" key="8">
    <source>
        <dbReference type="ARBA" id="ARBA00023136"/>
    </source>
</evidence>
<keyword evidence="9 11" id="KW-0739">Sodium transport</keyword>
<evidence type="ECO:0000256" key="7">
    <source>
        <dbReference type="ARBA" id="ARBA00023065"/>
    </source>
</evidence>
<dbReference type="Gene3D" id="2.60.470.10">
    <property type="entry name" value="Acid-sensing ion channels like domains"/>
    <property type="match status" value="1"/>
</dbReference>
<evidence type="ECO:0000256" key="2">
    <source>
        <dbReference type="ARBA" id="ARBA00022448"/>
    </source>
</evidence>
<keyword evidence="10 11" id="KW-0407">Ion channel</keyword>
<organism evidence="15 16">
    <name type="scientific">Rotaria sordida</name>
    <dbReference type="NCBI Taxonomy" id="392033"/>
    <lineage>
        <taxon>Eukaryota</taxon>
        <taxon>Metazoa</taxon>
        <taxon>Spiralia</taxon>
        <taxon>Gnathifera</taxon>
        <taxon>Rotifera</taxon>
        <taxon>Eurotatoria</taxon>
        <taxon>Bdelloidea</taxon>
        <taxon>Philodinida</taxon>
        <taxon>Philodinidae</taxon>
        <taxon>Rotaria</taxon>
    </lineage>
</organism>
<dbReference type="PANTHER" id="PTHR11690">
    <property type="entry name" value="AMILORIDE-SENSITIVE SODIUM CHANNEL-RELATED"/>
    <property type="match status" value="1"/>
</dbReference>
<comment type="caution">
    <text evidence="15">The sequence shown here is derived from an EMBL/GenBank/DDBJ whole genome shotgun (WGS) entry which is preliminary data.</text>
</comment>
<dbReference type="Pfam" id="PF00858">
    <property type="entry name" value="ASC"/>
    <property type="match status" value="1"/>
</dbReference>
<keyword evidence="8 12" id="KW-0472">Membrane</keyword>
<keyword evidence="3 11" id="KW-0894">Sodium channel</keyword>
<evidence type="ECO:0000256" key="1">
    <source>
        <dbReference type="ARBA" id="ARBA00004141"/>
    </source>
</evidence>
<evidence type="ECO:0000256" key="12">
    <source>
        <dbReference type="SAM" id="Phobius"/>
    </source>
</evidence>
<feature type="signal peptide" evidence="13">
    <location>
        <begin position="1"/>
        <end position="22"/>
    </location>
</feature>
<sequence>MKRFGMLLLMIFASLLPSATFAQYGFCTATNGRRGECISTSKCKTNGGSSDPANLCPGDNSIQCCTYRTCTNSKGVGGTCQPTATCSGSSDPANLCPGPNHVQCCTSNSGGSSSGNLPGLDATQSKYARIIAKTARDYGLPIRGCEVAIVTAIVESNIRVYANSKLPESYKYPHDAVGSDHDSVGIFQQRPIYWGKTISTTVGHLSIDNLLEAEKEKNKSRRSSIIHEFCLNTSTHGLPGIARSESLHNCLFWLISLLICTGLMLYLVIKAILAYLEYPTQLDVNIVPEWPQYFPAFSFCNMGAIRFDQFIEPFINYTNTLNLTNTNDTTTLSALQAMYISSFVQYKLNRNESMDPFFYPLSSMLQTCSYNGQSCSASDFISFTTSTYGLCYTFNAKLKNDSVNRIRYASENGGEGRLELGLYVHSNQYVPYLVDGIGIVCLIHDNRKVPILEASGLNLIPGRKHKLSYQKKTSYFLSAPYTTCSDKVPLWMKTVLNNYPIADYEYSQLLCLRTVMQTFTYKQCGCVNPYMWEIRSIILPGTNNIIEAPLCNLTDNCTTQAADAYMMVQSDENNSDYCPQECLTTEFLLKKSSLLTPLEWQMSYIKTLVEESSIPLPSDWSTTWREQIHKNYLAISLVRETINIENNTQSAQLSLVDVLSNIGGQTGLWIGISLLSIMELIEMIYRLLRYEYQVIRSKRERNQQIMTQ</sequence>
<keyword evidence="4 11" id="KW-0812">Transmembrane</keyword>
<evidence type="ECO:0000313" key="14">
    <source>
        <dbReference type="EMBL" id="CAF1059840.1"/>
    </source>
</evidence>
<dbReference type="Proteomes" id="UP000663854">
    <property type="component" value="Unassembled WGS sequence"/>
</dbReference>
<evidence type="ECO:0000256" key="3">
    <source>
        <dbReference type="ARBA" id="ARBA00022461"/>
    </source>
</evidence>
<evidence type="ECO:0000256" key="5">
    <source>
        <dbReference type="ARBA" id="ARBA00022989"/>
    </source>
</evidence>
<dbReference type="PRINTS" id="PR01078">
    <property type="entry name" value="AMINACHANNEL"/>
</dbReference>
<dbReference type="AlphaFoldDB" id="A0A814YGW4"/>
<feature type="transmembrane region" description="Helical" evidence="12">
    <location>
        <begin position="251"/>
        <end position="269"/>
    </location>
</feature>
<gene>
    <name evidence="15" type="ORF">JXQ802_LOCUS25903</name>
    <name evidence="14" type="ORF">PYM288_LOCUS17588</name>
</gene>
<dbReference type="Gene3D" id="1.10.287.770">
    <property type="entry name" value="YojJ-like"/>
    <property type="match status" value="1"/>
</dbReference>
<proteinExistence type="inferred from homology"/>
<keyword evidence="13" id="KW-0732">Signal</keyword>
<evidence type="ECO:0000313" key="15">
    <source>
        <dbReference type="EMBL" id="CAF1230186.1"/>
    </source>
</evidence>
<feature type="chain" id="PRO_5036226583" evidence="13">
    <location>
        <begin position="23"/>
        <end position="708"/>
    </location>
</feature>
<keyword evidence="6" id="KW-0915">Sodium</keyword>
<dbReference type="Proteomes" id="UP000663870">
    <property type="component" value="Unassembled WGS sequence"/>
</dbReference>
<dbReference type="EMBL" id="CAJNOL010000890">
    <property type="protein sequence ID" value="CAF1230186.1"/>
    <property type="molecule type" value="Genomic_DNA"/>
</dbReference>
<dbReference type="EMBL" id="CAJNOH010000501">
    <property type="protein sequence ID" value="CAF1059840.1"/>
    <property type="molecule type" value="Genomic_DNA"/>
</dbReference>
<comment type="similarity">
    <text evidence="11">Belongs to the amiloride-sensitive sodium channel (TC 1.A.6) family.</text>
</comment>
<evidence type="ECO:0000256" key="6">
    <source>
        <dbReference type="ARBA" id="ARBA00023053"/>
    </source>
</evidence>
<evidence type="ECO:0000313" key="16">
    <source>
        <dbReference type="Proteomes" id="UP000663870"/>
    </source>
</evidence>
<accession>A0A814YGW4</accession>
<protein>
    <submittedName>
        <fullName evidence="15">Uncharacterized protein</fullName>
    </submittedName>
</protein>
<evidence type="ECO:0000256" key="11">
    <source>
        <dbReference type="RuleBase" id="RU000679"/>
    </source>
</evidence>